<keyword evidence="6" id="KW-0107">Calcium channel</keyword>
<protein>
    <recommendedName>
        <fullName evidence="16">Calcium-channel protein CCH1</fullName>
    </recommendedName>
</protein>
<feature type="transmembrane region" description="Helical" evidence="18">
    <location>
        <begin position="1595"/>
        <end position="1614"/>
    </location>
</feature>
<keyword evidence="2" id="KW-0813">Transport</keyword>
<feature type="transmembrane region" description="Helical" evidence="18">
    <location>
        <begin position="917"/>
        <end position="935"/>
    </location>
</feature>
<dbReference type="Pfam" id="PF00520">
    <property type="entry name" value="Ion_trans"/>
    <property type="match status" value="4"/>
</dbReference>
<evidence type="ECO:0000256" key="17">
    <source>
        <dbReference type="SAM" id="MobiDB-lite"/>
    </source>
</evidence>
<feature type="transmembrane region" description="Helical" evidence="18">
    <location>
        <begin position="886"/>
        <end position="905"/>
    </location>
</feature>
<feature type="transmembrane region" description="Helical" evidence="18">
    <location>
        <begin position="746"/>
        <end position="763"/>
    </location>
</feature>
<feature type="compositionally biased region" description="Polar residues" evidence="17">
    <location>
        <begin position="301"/>
        <end position="310"/>
    </location>
</feature>
<dbReference type="InterPro" id="IPR027359">
    <property type="entry name" value="Volt_channel_dom_sf"/>
</dbReference>
<evidence type="ECO:0000256" key="18">
    <source>
        <dbReference type="SAM" id="Phobius"/>
    </source>
</evidence>
<comment type="similarity">
    <text evidence="15">Belongs to the calcium channel alpha-1 subunit (TC 1.A.1.11) family.</text>
</comment>
<keyword evidence="3" id="KW-1003">Cell membrane</keyword>
<dbReference type="Gene3D" id="1.20.120.350">
    <property type="entry name" value="Voltage-gated potassium channels. Chain C"/>
    <property type="match status" value="3"/>
</dbReference>
<feature type="transmembrane region" description="Helical" evidence="18">
    <location>
        <begin position="941"/>
        <end position="968"/>
    </location>
</feature>
<feature type="transmembrane region" description="Helical" evidence="18">
    <location>
        <begin position="1626"/>
        <end position="1647"/>
    </location>
</feature>
<dbReference type="GO" id="GO:0008331">
    <property type="term" value="F:high voltage-gated calcium channel activity"/>
    <property type="evidence" value="ECO:0007669"/>
    <property type="project" value="TreeGrafter"/>
</dbReference>
<dbReference type="STRING" id="2163413.A0A4P6XSG0"/>
<evidence type="ECO:0000256" key="14">
    <source>
        <dbReference type="ARBA" id="ARBA00023303"/>
    </source>
</evidence>
<proteinExistence type="inferred from homology"/>
<evidence type="ECO:0000256" key="5">
    <source>
        <dbReference type="ARBA" id="ARBA00022568"/>
    </source>
</evidence>
<feature type="transmembrane region" description="Helical" evidence="18">
    <location>
        <begin position="640"/>
        <end position="659"/>
    </location>
</feature>
<evidence type="ECO:0000256" key="15">
    <source>
        <dbReference type="ARBA" id="ARBA00061395"/>
    </source>
</evidence>
<dbReference type="InterPro" id="IPR011992">
    <property type="entry name" value="EF-hand-dom_pair"/>
</dbReference>
<dbReference type="GO" id="GO:0098703">
    <property type="term" value="P:calcium ion import across plasma membrane"/>
    <property type="evidence" value="ECO:0007669"/>
    <property type="project" value="TreeGrafter"/>
</dbReference>
<feature type="compositionally biased region" description="Basic and acidic residues" evidence="17">
    <location>
        <begin position="102"/>
        <end position="113"/>
    </location>
</feature>
<evidence type="ECO:0000256" key="2">
    <source>
        <dbReference type="ARBA" id="ARBA00022448"/>
    </source>
</evidence>
<evidence type="ECO:0000256" key="9">
    <source>
        <dbReference type="ARBA" id="ARBA00022882"/>
    </source>
</evidence>
<keyword evidence="21" id="KW-1185">Reference proteome</keyword>
<feature type="transmembrane region" description="Helical" evidence="18">
    <location>
        <begin position="1808"/>
        <end position="1833"/>
    </location>
</feature>
<dbReference type="Proteomes" id="UP000292447">
    <property type="component" value="Chromosome VI"/>
</dbReference>
<feature type="region of interest" description="Disordered" evidence="17">
    <location>
        <begin position="1"/>
        <end position="45"/>
    </location>
</feature>
<feature type="region of interest" description="Disordered" evidence="17">
    <location>
        <begin position="278"/>
        <end position="343"/>
    </location>
</feature>
<gene>
    <name evidence="20" type="primary">MPUL0F00210</name>
    <name evidence="20" type="ORF">METSCH_F00210</name>
</gene>
<dbReference type="SUPFAM" id="SSF81324">
    <property type="entry name" value="Voltage-gated potassium channels"/>
    <property type="match status" value="3"/>
</dbReference>
<keyword evidence="12 18" id="KW-0472">Membrane</keyword>
<keyword evidence="8" id="KW-0106">Calcium</keyword>
<evidence type="ECO:0000256" key="16">
    <source>
        <dbReference type="ARBA" id="ARBA00067459"/>
    </source>
</evidence>
<dbReference type="PROSITE" id="PS50222">
    <property type="entry name" value="EF_HAND_2"/>
    <property type="match status" value="1"/>
</dbReference>
<feature type="transmembrane region" description="Helical" evidence="18">
    <location>
        <begin position="1714"/>
        <end position="1738"/>
    </location>
</feature>
<dbReference type="FunFam" id="1.10.287.70:FF:000093">
    <property type="entry name" value="Calcium channel subunit Cch1"/>
    <property type="match status" value="1"/>
</dbReference>
<feature type="compositionally biased region" description="Polar residues" evidence="17">
    <location>
        <begin position="219"/>
        <end position="232"/>
    </location>
</feature>
<feature type="transmembrane region" description="Helical" evidence="18">
    <location>
        <begin position="1685"/>
        <end position="1702"/>
    </location>
</feature>
<sequence>MGPTRRNSLDNVLEEEQSPFLSQDETFERQRDSISSHRRSLDAREPRFSLQDMEYPDASIPLDSHPLLDEALLSNPSQLQRELGLALGLDSGHPSWLPSENGDTRRTDERDSTNDATVHFPETSRRARDSRIYPRRDSTQDRDLTYEIPMITLNTTDVPQQPHTRENALDLEAGLYVPPATPTLREFPVSPLSRPAPGSPSKLSGFITRISDRIAGTEHPQTPVTDKNTSSFWGKDTADQTSRRSSDVSASHISSTNDLGNASSTSIFIPSLPFMAPHERSHHSSMESIHSNDTQDDVRAPNTSSFNSRLTPISSFRPSPSTSDVSSNSSENTPSIQNSRDDMPHLHGNSLGVFSPASSFRNWCHKIVSSKFTNITVTIVIILQTLLLAHRQWNPVREHGYFFDGYSAGDYTLIVINCLYTAEIAMKIVSYGLYDDEVMFANLGMPYPEGHFVLNNSYFFSILRDKALALWSQIQRARITPLTKSPHRIPEASHVTPIDESTSSREFTVHGSTSNYSGVYFADSNRKFRDPGSVTSLSAFKPAERRLLAQNTFMQLRYFRNVVDDLQMKRAVLRDNWQRLDLIAVISFWISLPMSLYHWDASHHIMIFRAISCVRIFRLCKLTDGTNMILRACESCLPQLIDVGIFIACFWFIIGIVGVQSFKSSLTRHCVWTNPDDSTDTFINSDLYCGSYIGTDGTINPFIDRHGNHGDMAKGYRCPMYSVCQSGENPYGGTVNFDNILQSMQMVFVMISVNTFSDIMYNLTDSDNLAAALYFIVGIFILTVWLMNIFVAIIVSSFKSIQLEAAEEEKRNAGKLRRVDLIKSLFSNDVHSTKVRELIDKKPLLKFYYRFEFIFIVIILAAFVTQTSRSSEMSEEKAHMLYRAESAFTLILLLEIILRFMLYVPQIKTFFLSRRNCFDLGLAVITSIIVIGPVKEKLGHAYYWLTFFQCARFYRVVLFSSITSDLWIKIFKNFKPIYDLTLFYFILLFLSSIIVARFFEGTIPLEDVDSVQFAMHTLPNAAMSLYVITSTENWADIMYELQEYAENTFQRATGSILLIFWFMVTNLVVMNIFIAVIAASLEISIEGRKRYQVRHFIDNMTERLQTVRANPGWIHKLKSKAFKPKEEKNMEKAITNLLLSGRAVNEFLDSDNVTAQAPSSEVNVPKNGFMRWLTVKRLELRKHFRNPFYHRQLVETDVTDFNPAEFATRVITERRKLISDQDQYLKENPNFNTVFYVMGPRHKLRRFCQKIVPSSHGERIDGVEPNKTISEVFSFLMFCSTIGIVVTACYQTPLYRSEVNYKYGKWNWTFYIDTAFQGIFTIEFLVKVIADGLFFTPNAYVRSPWNWLDFGALTSLWIEFIAFLKDDSDLSRIVRGLKALRALRILTISETAKNNFHYTMISGFGKILSAAIISLTLILPFSVWGLNVFNGRLGYCLDGTSPYSECFNEFQNEVFDWTVVSPNVYVQPYLEMDSFTSSFSSFYQIVSLEGWVDLLINVMQSTGRGTPQKMFATPINGLFIIFFNFVSTVFILTLFVSVIISNYSRVTGRAYLTPIQVQWYHVKKFLLQVKPSKRERLDSLKGVRRKCYAITVEKNRAWTFVLNSVLILHIFMLLLEAFPTVVSSKIRYTCFIVVSSCYLVHYIMLIIAQTFKVFAKNKWNIFSFFVAFGAWNTTILVLLINTDSVFSNFNKLFLVGLLVFLFPRSDRLNQLLKFASASFPSLFSLMFTWFVMFLMYAIAMNQIFGLTKIGPNTSGNINLRSVPKSLILLFRCSFGEGWNYIMDDFTLTEPFCLASSAGGDSDCGSLQYAYVLFMSWNVISMYIMLNLFVSLILDSFSYIAGGKEYAHLISRTEVRKYKRCWQKFDPKGTGFISPADLPQFLHLLDGSLSFHFYNGVLSIPQLCEKWITRKSQSDPYDIKIDLEEMNTILLMMNIPKIQERRRIYERFIEKALMNMELHEEPGISFSKLLVQIPLYNSFNMSECLIFIDFMEADLLERRVVERLQKRRCYELIEGYVCRWRYLRWRRGEMLKEEFLSRKAESPATSLYEAET</sequence>
<feature type="compositionally biased region" description="Polar residues" evidence="17">
    <location>
        <begin position="1"/>
        <end position="10"/>
    </location>
</feature>
<feature type="transmembrane region" description="Helical" evidence="18">
    <location>
        <begin position="980"/>
        <end position="999"/>
    </location>
</feature>
<feature type="transmembrane region" description="Helical" evidence="18">
    <location>
        <begin position="1659"/>
        <end position="1679"/>
    </location>
</feature>
<keyword evidence="9" id="KW-0851">Voltage-gated channel</keyword>
<reference evidence="21" key="1">
    <citation type="submission" date="2019-03" db="EMBL/GenBank/DDBJ databases">
        <title>Snf2 controls pulcherriminic acid biosynthesis and connects pigmentation and antifungal activity of the yeast Metschnikowia pulcherrima.</title>
        <authorList>
            <person name="Gore-Lloyd D."/>
            <person name="Sumann I."/>
            <person name="Brachmann A.O."/>
            <person name="Schneeberger K."/>
            <person name="Ortiz-Merino R.A."/>
            <person name="Moreno-Beltran M."/>
            <person name="Schlaefli M."/>
            <person name="Kirner P."/>
            <person name="Santos Kron A."/>
            <person name="Wolfe K.H."/>
            <person name="Piel J."/>
            <person name="Ahrens C.H."/>
            <person name="Henk D."/>
            <person name="Freimoser F.M."/>
        </authorList>
    </citation>
    <scope>NUCLEOTIDE SEQUENCE [LARGE SCALE GENOMIC DNA]</scope>
    <source>
        <strain evidence="21">APC 1.2</strain>
    </source>
</reference>
<dbReference type="SUPFAM" id="SSF47473">
    <property type="entry name" value="EF-hand"/>
    <property type="match status" value="1"/>
</dbReference>
<dbReference type="Gene3D" id="1.10.287.70">
    <property type="match status" value="4"/>
</dbReference>
<dbReference type="Gene3D" id="1.10.238.10">
    <property type="entry name" value="EF-hand"/>
    <property type="match status" value="1"/>
</dbReference>
<dbReference type="PANTHER" id="PTHR45628">
    <property type="entry name" value="VOLTAGE-DEPENDENT CALCIUM CHANNEL TYPE A SUBUNIT ALPHA-1"/>
    <property type="match status" value="1"/>
</dbReference>
<evidence type="ECO:0000256" key="8">
    <source>
        <dbReference type="ARBA" id="ARBA00022837"/>
    </source>
</evidence>
<keyword evidence="11" id="KW-0406">Ion transport</keyword>
<feature type="compositionally biased region" description="Low complexity" evidence="17">
    <location>
        <begin position="311"/>
        <end position="335"/>
    </location>
</feature>
<comment type="subcellular location">
    <subcellularLocation>
        <location evidence="1">Cell membrane</location>
        <topology evidence="1">Multi-pass membrane protein</topology>
    </subcellularLocation>
</comment>
<evidence type="ECO:0000256" key="4">
    <source>
        <dbReference type="ARBA" id="ARBA00022553"/>
    </source>
</evidence>
<name>A0A4P6XSG0_9ASCO</name>
<dbReference type="InterPro" id="IPR050599">
    <property type="entry name" value="VDCC_alpha-1_subunit"/>
</dbReference>
<dbReference type="GO" id="GO:0005891">
    <property type="term" value="C:voltage-gated calcium channel complex"/>
    <property type="evidence" value="ECO:0007669"/>
    <property type="project" value="TreeGrafter"/>
</dbReference>
<evidence type="ECO:0000256" key="11">
    <source>
        <dbReference type="ARBA" id="ARBA00023065"/>
    </source>
</evidence>
<feature type="transmembrane region" description="Helical" evidence="18">
    <location>
        <begin position="1518"/>
        <end position="1540"/>
    </location>
</feature>
<keyword evidence="13" id="KW-0325">Glycoprotein</keyword>
<evidence type="ECO:0000256" key="7">
    <source>
        <dbReference type="ARBA" id="ARBA00022692"/>
    </source>
</evidence>
<evidence type="ECO:0000256" key="13">
    <source>
        <dbReference type="ARBA" id="ARBA00023180"/>
    </source>
</evidence>
<feature type="transmembrane region" description="Helical" evidence="18">
    <location>
        <begin position="769"/>
        <end position="795"/>
    </location>
</feature>
<feature type="transmembrane region" description="Helical" evidence="18">
    <location>
        <begin position="847"/>
        <end position="866"/>
    </location>
</feature>
<feature type="compositionally biased region" description="Basic and acidic residues" evidence="17">
    <location>
        <begin position="236"/>
        <end position="246"/>
    </location>
</feature>
<evidence type="ECO:0000256" key="10">
    <source>
        <dbReference type="ARBA" id="ARBA00022989"/>
    </source>
</evidence>
<feature type="transmembrane region" description="Helical" evidence="18">
    <location>
        <begin position="1056"/>
        <end position="1081"/>
    </location>
</feature>
<feature type="compositionally biased region" description="Polar residues" evidence="17">
    <location>
        <begin position="247"/>
        <end position="262"/>
    </location>
</feature>
<evidence type="ECO:0000256" key="1">
    <source>
        <dbReference type="ARBA" id="ARBA00004651"/>
    </source>
</evidence>
<feature type="region of interest" description="Disordered" evidence="17">
    <location>
        <begin position="89"/>
        <end position="130"/>
    </location>
</feature>
<keyword evidence="7 18" id="KW-0812">Transmembrane</keyword>
<dbReference type="FunFam" id="1.20.120.350:FF:000079">
    <property type="entry name" value="Calcium channel subunit Cch1"/>
    <property type="match status" value="1"/>
</dbReference>
<keyword evidence="14" id="KW-0407">Ion channel</keyword>
<dbReference type="InterPro" id="IPR002048">
    <property type="entry name" value="EF_hand_dom"/>
</dbReference>
<keyword evidence="4" id="KW-0597">Phosphoprotein</keyword>
<keyword evidence="5" id="KW-0109">Calcium transport</keyword>
<evidence type="ECO:0000256" key="3">
    <source>
        <dbReference type="ARBA" id="ARBA00022475"/>
    </source>
</evidence>
<dbReference type="GO" id="GO:0005509">
    <property type="term" value="F:calcium ion binding"/>
    <property type="evidence" value="ECO:0007669"/>
    <property type="project" value="InterPro"/>
</dbReference>
<feature type="transmembrane region" description="Helical" evidence="18">
    <location>
        <begin position="1272"/>
        <end position="1293"/>
    </location>
</feature>
<evidence type="ECO:0000313" key="20">
    <source>
        <dbReference type="EMBL" id="QBM90440.1"/>
    </source>
</evidence>
<evidence type="ECO:0000256" key="12">
    <source>
        <dbReference type="ARBA" id="ARBA00023136"/>
    </source>
</evidence>
<feature type="compositionally biased region" description="Basic and acidic residues" evidence="17">
    <location>
        <begin position="26"/>
        <end position="45"/>
    </location>
</feature>
<organism evidence="20 21">
    <name type="scientific">Metschnikowia aff. pulcherrima</name>
    <dbReference type="NCBI Taxonomy" id="2163413"/>
    <lineage>
        <taxon>Eukaryota</taxon>
        <taxon>Fungi</taxon>
        <taxon>Dikarya</taxon>
        <taxon>Ascomycota</taxon>
        <taxon>Saccharomycotina</taxon>
        <taxon>Pichiomycetes</taxon>
        <taxon>Metschnikowiaceae</taxon>
        <taxon>Metschnikowia</taxon>
    </lineage>
</organism>
<dbReference type="InterPro" id="IPR005821">
    <property type="entry name" value="Ion_trans_dom"/>
</dbReference>
<keyword evidence="10 18" id="KW-1133">Transmembrane helix</keyword>
<feature type="domain" description="EF-hand" evidence="19">
    <location>
        <begin position="1852"/>
        <end position="1887"/>
    </location>
</feature>
<evidence type="ECO:0000256" key="6">
    <source>
        <dbReference type="ARBA" id="ARBA00022673"/>
    </source>
</evidence>
<dbReference type="EMBL" id="CP034461">
    <property type="protein sequence ID" value="QBM90440.1"/>
    <property type="molecule type" value="Genomic_DNA"/>
</dbReference>
<dbReference type="PANTHER" id="PTHR45628:SF7">
    <property type="entry name" value="VOLTAGE-DEPENDENT CALCIUM CHANNEL TYPE A SUBUNIT ALPHA-1"/>
    <property type="match status" value="1"/>
</dbReference>
<accession>A0A4P6XSG0</accession>
<feature type="transmembrane region" description="Helical" evidence="18">
    <location>
        <begin position="1407"/>
        <end position="1426"/>
    </location>
</feature>
<feature type="region of interest" description="Disordered" evidence="17">
    <location>
        <begin position="213"/>
        <end position="262"/>
    </location>
</feature>
<evidence type="ECO:0000259" key="19">
    <source>
        <dbReference type="PROSITE" id="PS50222"/>
    </source>
</evidence>
<evidence type="ECO:0000313" key="21">
    <source>
        <dbReference type="Proteomes" id="UP000292447"/>
    </source>
</evidence>